<organism evidence="2 3">
    <name type="scientific">Flavobacterium nackdongense</name>
    <dbReference type="NCBI Taxonomy" id="2547394"/>
    <lineage>
        <taxon>Bacteria</taxon>
        <taxon>Pseudomonadati</taxon>
        <taxon>Bacteroidota</taxon>
        <taxon>Flavobacteriia</taxon>
        <taxon>Flavobacteriales</taxon>
        <taxon>Flavobacteriaceae</taxon>
        <taxon>Flavobacterium</taxon>
    </lineage>
</organism>
<dbReference type="OrthoDB" id="1491323at2"/>
<dbReference type="InterPro" id="IPR013783">
    <property type="entry name" value="Ig-like_fold"/>
</dbReference>
<dbReference type="Pfam" id="PF18911">
    <property type="entry name" value="PKD_4"/>
    <property type="match status" value="1"/>
</dbReference>
<gene>
    <name evidence="2" type="ORF">E1750_04490</name>
</gene>
<dbReference type="AlphaFoldDB" id="A0A4P6Y6M8"/>
<evidence type="ECO:0000259" key="1">
    <source>
        <dbReference type="PROSITE" id="PS50093"/>
    </source>
</evidence>
<evidence type="ECO:0000313" key="2">
    <source>
        <dbReference type="EMBL" id="QBN18091.1"/>
    </source>
</evidence>
<proteinExistence type="predicted"/>
<sequence length="221" mass="25235">MKTYKPKFNQRFIIVLFSLFFLSCNDSPSDTIAVRNARFKATASHLYLHDIINFEAADTLGKTNYHWDFGDGTKLISGYKTTHRFDIPGTHYVKLEINGLVTSQKVIVYPGNVSYQIKNESSRELDILSYVDNMHNGTSFRKELNSKNISDTLYAKTEVYGANATFLLGTSIFIQNQEYTRYNMNWIKNSKHSILSISDTTKIIKRVGADLRGAVELKSVY</sequence>
<dbReference type="PROSITE" id="PS50093">
    <property type="entry name" value="PKD"/>
    <property type="match status" value="1"/>
</dbReference>
<dbReference type="Proteomes" id="UP000291124">
    <property type="component" value="Chromosome"/>
</dbReference>
<name>A0A4P6Y6M8_9FLAO</name>
<dbReference type="SMART" id="SM00089">
    <property type="entry name" value="PKD"/>
    <property type="match status" value="1"/>
</dbReference>
<dbReference type="EMBL" id="CP037933">
    <property type="protein sequence ID" value="QBN18091.1"/>
    <property type="molecule type" value="Genomic_DNA"/>
</dbReference>
<feature type="domain" description="PKD" evidence="1">
    <location>
        <begin position="52"/>
        <end position="98"/>
    </location>
</feature>
<dbReference type="InterPro" id="IPR022409">
    <property type="entry name" value="PKD/Chitinase_dom"/>
</dbReference>
<dbReference type="KEGG" id="fnk:E1750_04490"/>
<dbReference type="InterPro" id="IPR000601">
    <property type="entry name" value="PKD_dom"/>
</dbReference>
<evidence type="ECO:0000313" key="3">
    <source>
        <dbReference type="Proteomes" id="UP000291124"/>
    </source>
</evidence>
<dbReference type="PROSITE" id="PS51257">
    <property type="entry name" value="PROKAR_LIPOPROTEIN"/>
    <property type="match status" value="1"/>
</dbReference>
<dbReference type="Gene3D" id="2.60.40.10">
    <property type="entry name" value="Immunoglobulins"/>
    <property type="match status" value="1"/>
</dbReference>
<dbReference type="SUPFAM" id="SSF49299">
    <property type="entry name" value="PKD domain"/>
    <property type="match status" value="1"/>
</dbReference>
<protein>
    <recommendedName>
        <fullName evidence="1">PKD domain-containing protein</fullName>
    </recommendedName>
</protein>
<dbReference type="RefSeq" id="WP_133275620.1">
    <property type="nucleotide sequence ID" value="NZ_CP037933.1"/>
</dbReference>
<reference evidence="3" key="1">
    <citation type="submission" date="2019-03" db="EMBL/GenBank/DDBJ databases">
        <title>Flavobacterium sp.</title>
        <authorList>
            <person name="Kim H."/>
        </authorList>
    </citation>
    <scope>NUCLEOTIDE SEQUENCE [LARGE SCALE GENOMIC DNA]</scope>
    <source>
        <strain evidence="3">GS13</strain>
    </source>
</reference>
<dbReference type="CDD" id="cd00146">
    <property type="entry name" value="PKD"/>
    <property type="match status" value="1"/>
</dbReference>
<accession>A0A4P6Y6M8</accession>
<keyword evidence="3" id="KW-1185">Reference proteome</keyword>
<dbReference type="InterPro" id="IPR035986">
    <property type="entry name" value="PKD_dom_sf"/>
</dbReference>